<dbReference type="Gene3D" id="3.10.450.50">
    <property type="match status" value="1"/>
</dbReference>
<comment type="caution">
    <text evidence="1">The sequence shown here is derived from an EMBL/GenBank/DDBJ whole genome shotgun (WGS) entry which is preliminary data.</text>
</comment>
<dbReference type="STRING" id="2070753.A0A3A2ZUQ3"/>
<reference evidence="2" key="1">
    <citation type="submission" date="2017-02" db="EMBL/GenBank/DDBJ databases">
        <authorList>
            <person name="Tafer H."/>
            <person name="Lopandic K."/>
        </authorList>
    </citation>
    <scope>NUCLEOTIDE SEQUENCE [LARGE SCALE GENOMIC DNA]</scope>
    <source>
        <strain evidence="2">CBS 366.77</strain>
    </source>
</reference>
<accession>A0A3A2ZUQ3</accession>
<organism evidence="1 2">
    <name type="scientific">Aspergillus sclerotialis</name>
    <dbReference type="NCBI Taxonomy" id="2070753"/>
    <lineage>
        <taxon>Eukaryota</taxon>
        <taxon>Fungi</taxon>
        <taxon>Dikarya</taxon>
        <taxon>Ascomycota</taxon>
        <taxon>Pezizomycotina</taxon>
        <taxon>Eurotiomycetes</taxon>
        <taxon>Eurotiomycetidae</taxon>
        <taxon>Eurotiales</taxon>
        <taxon>Aspergillaceae</taxon>
        <taxon>Aspergillus</taxon>
        <taxon>Aspergillus subgen. Polypaecilum</taxon>
    </lineage>
</organism>
<dbReference type="AlphaFoldDB" id="A0A3A2ZUQ3"/>
<name>A0A3A2ZUQ3_9EURO</name>
<evidence type="ECO:0000313" key="2">
    <source>
        <dbReference type="Proteomes" id="UP000266188"/>
    </source>
</evidence>
<dbReference type="InterPro" id="IPR032710">
    <property type="entry name" value="NTF2-like_dom_sf"/>
</dbReference>
<dbReference type="SUPFAM" id="SSF54427">
    <property type="entry name" value="NTF2-like"/>
    <property type="match status" value="1"/>
</dbReference>
<dbReference type="EMBL" id="MVGC01000281">
    <property type="protein sequence ID" value="RJE20741.1"/>
    <property type="molecule type" value="Genomic_DNA"/>
</dbReference>
<keyword evidence="2" id="KW-1185">Reference proteome</keyword>
<protein>
    <recommendedName>
        <fullName evidence="3">SnoaL-like domain-containing protein</fullName>
    </recommendedName>
</protein>
<dbReference type="PANTHER" id="PTHR39401">
    <property type="entry name" value="SNOAL-LIKE DOMAIN-CONTAINING PROTEIN"/>
    <property type="match status" value="1"/>
</dbReference>
<gene>
    <name evidence="1" type="ORF">PHISCL_06936</name>
</gene>
<dbReference type="PANTHER" id="PTHR39401:SF1">
    <property type="entry name" value="SNOAL-LIKE DOMAIN-CONTAINING PROTEIN"/>
    <property type="match status" value="1"/>
</dbReference>
<evidence type="ECO:0008006" key="3">
    <source>
        <dbReference type="Google" id="ProtNLM"/>
    </source>
</evidence>
<proteinExistence type="predicted"/>
<dbReference type="OrthoDB" id="3468019at2759"/>
<evidence type="ECO:0000313" key="1">
    <source>
        <dbReference type="EMBL" id="RJE20741.1"/>
    </source>
</evidence>
<sequence>MSYNISHNPQVSPITALTRVDFLKSFYGISDTESRHEDYVDSFTPDATLIMGPKTAKGTDEIRTLRHGLWTHVSSRRHFPERVYFGGDDELMLYGTVKYVLKADLENEVTVPWAGRVVFENQAVSPDGKLRMKFYQVYLDPSAQSGKK</sequence>
<dbReference type="Proteomes" id="UP000266188">
    <property type="component" value="Unassembled WGS sequence"/>
</dbReference>